<dbReference type="Gene3D" id="3.20.20.80">
    <property type="entry name" value="Glycosidases"/>
    <property type="match status" value="1"/>
</dbReference>
<evidence type="ECO:0000256" key="7">
    <source>
        <dbReference type="ARBA" id="ARBA00023136"/>
    </source>
</evidence>
<evidence type="ECO:0000256" key="8">
    <source>
        <dbReference type="SAM" id="Phobius"/>
    </source>
</evidence>
<feature type="transmembrane region" description="Helical" evidence="8">
    <location>
        <begin position="30"/>
        <end position="50"/>
    </location>
</feature>
<evidence type="ECO:0000256" key="2">
    <source>
        <dbReference type="ARBA" id="ARBA00022692"/>
    </source>
</evidence>
<keyword evidence="7 8" id="KW-0472">Membrane</keyword>
<dbReference type="EMBL" id="QQZY01000002">
    <property type="protein sequence ID" value="RDI75160.1"/>
    <property type="molecule type" value="Genomic_DNA"/>
</dbReference>
<reference evidence="9 10" key="1">
    <citation type="submission" date="2018-07" db="EMBL/GenBank/DDBJ databases">
        <title>High-quality-draft genome sequence of Gaiella occulta.</title>
        <authorList>
            <person name="Severino R."/>
            <person name="Froufe H.J.C."/>
            <person name="Rainey F.A."/>
            <person name="Barroso C."/>
            <person name="Albuquerque L."/>
            <person name="Lobo-Da-Cunha A."/>
            <person name="Da Costa M.S."/>
            <person name="Egas C."/>
        </authorList>
    </citation>
    <scope>NUCLEOTIDE SEQUENCE [LARGE SCALE GENOMIC DNA]</scope>
    <source>
        <strain evidence="9 10">F2-233</strain>
    </source>
</reference>
<organism evidence="9 10">
    <name type="scientific">Gaiella occulta</name>
    <dbReference type="NCBI Taxonomy" id="1002870"/>
    <lineage>
        <taxon>Bacteria</taxon>
        <taxon>Bacillati</taxon>
        <taxon>Actinomycetota</taxon>
        <taxon>Thermoleophilia</taxon>
        <taxon>Gaiellales</taxon>
        <taxon>Gaiellaceae</taxon>
        <taxon>Gaiella</taxon>
    </lineage>
</organism>
<keyword evidence="6" id="KW-0333">Golgi apparatus</keyword>
<protein>
    <recommendedName>
        <fullName evidence="11">Alpha-mannosidase</fullName>
    </recommendedName>
</protein>
<dbReference type="PANTHER" id="PTHR13572">
    <property type="entry name" value="ENDO-ALPHA-1,2-MANNOSIDASE"/>
    <property type="match status" value="1"/>
</dbReference>
<evidence type="ECO:0000313" key="10">
    <source>
        <dbReference type="Proteomes" id="UP000254134"/>
    </source>
</evidence>
<keyword evidence="5 8" id="KW-1133">Transmembrane helix</keyword>
<dbReference type="GO" id="GO:0004559">
    <property type="term" value="F:alpha-mannosidase activity"/>
    <property type="evidence" value="ECO:0007669"/>
    <property type="project" value="TreeGrafter"/>
</dbReference>
<evidence type="ECO:0000256" key="4">
    <source>
        <dbReference type="ARBA" id="ARBA00022968"/>
    </source>
</evidence>
<evidence type="ECO:0000256" key="1">
    <source>
        <dbReference type="ARBA" id="ARBA00004323"/>
    </source>
</evidence>
<dbReference type="AlphaFoldDB" id="A0A7M2YYJ9"/>
<gene>
    <name evidence="9" type="ORF">Gocc_0958</name>
</gene>
<evidence type="ECO:0000256" key="5">
    <source>
        <dbReference type="ARBA" id="ARBA00022989"/>
    </source>
</evidence>
<proteinExistence type="predicted"/>
<dbReference type="Pfam" id="PF16317">
    <property type="entry name" value="Glyco_hydro_99"/>
    <property type="match status" value="1"/>
</dbReference>
<dbReference type="Proteomes" id="UP000254134">
    <property type="component" value="Unassembled WGS sequence"/>
</dbReference>
<reference evidence="10" key="2">
    <citation type="journal article" date="2019" name="MicrobiologyOpen">
        <title>High-quality draft genome sequence of Gaiella occulta isolated from a 150 meter deep mineral water borehole and comparison with the genome sequences of other deep-branching lineages of the phylum Actinobacteria.</title>
        <authorList>
            <person name="Severino R."/>
            <person name="Froufe H.J.C."/>
            <person name="Barroso C."/>
            <person name="Albuquerque L."/>
            <person name="Lobo-da-Cunha A."/>
            <person name="da Costa M.S."/>
            <person name="Egas C."/>
        </authorList>
    </citation>
    <scope>NUCLEOTIDE SEQUENCE [LARGE SCALE GENOMIC DNA]</scope>
    <source>
        <strain evidence="10">F2-233</strain>
    </source>
</reference>
<dbReference type="PANTHER" id="PTHR13572:SF4">
    <property type="entry name" value="RE57134P"/>
    <property type="match status" value="1"/>
</dbReference>
<keyword evidence="10" id="KW-1185">Reference proteome</keyword>
<comment type="subcellular location">
    <subcellularLocation>
        <location evidence="1">Golgi apparatus membrane</location>
        <topology evidence="1">Single-pass type II membrane protein</topology>
    </subcellularLocation>
</comment>
<keyword evidence="3" id="KW-0378">Hydrolase</keyword>
<evidence type="ECO:0008006" key="11">
    <source>
        <dbReference type="Google" id="ProtNLM"/>
    </source>
</evidence>
<dbReference type="InterPro" id="IPR026071">
    <property type="entry name" value="Glyco_Hydrolase_99"/>
</dbReference>
<sequence length="362" mass="38548">MNQIASGRDECAIQLHGPPGARVRRGVRRALGALCGVAVAAALVAASAFARPGSPDVQPRPAGSVAIFYYPWYGTPARDGGWAHWQQNGNAPPSSIASGWFPARGAYSSSDAAVVRAQMHEIAAAGISTVIVSWWGPGSPESARFPAVARAAHAAGLRVAVHVEPYRDRSPVSLEPALRTFAAQGVSDAYVYDSTDSPDAEWAQLNARLRGLVRLFANTQLVGKAKAGGFAGLYTYDVYVYDGSAFPRVCASARLNGLLCAPSVGPGYDARRATGDERVRPRADGATYDRMWRDAIRAAADIVTITSYNEWHEGTQIEPARSVGGPYASYDGAYGATGRAAERAYLDRTALWAARYRARSGR</sequence>
<evidence type="ECO:0000256" key="3">
    <source>
        <dbReference type="ARBA" id="ARBA00022801"/>
    </source>
</evidence>
<name>A0A7M2YYJ9_9ACTN</name>
<keyword evidence="2 8" id="KW-0812">Transmembrane</keyword>
<evidence type="ECO:0000256" key="6">
    <source>
        <dbReference type="ARBA" id="ARBA00023034"/>
    </source>
</evidence>
<evidence type="ECO:0000313" key="9">
    <source>
        <dbReference type="EMBL" id="RDI75160.1"/>
    </source>
</evidence>
<comment type="caution">
    <text evidence="9">The sequence shown here is derived from an EMBL/GenBank/DDBJ whole genome shotgun (WGS) entry which is preliminary data.</text>
</comment>
<accession>A0A7M2YYJ9</accession>
<keyword evidence="4" id="KW-0735">Signal-anchor</keyword>